<reference evidence="3 4" key="1">
    <citation type="submission" date="2021-01" db="EMBL/GenBank/DDBJ databases">
        <title>Whole genome shotgun sequence of Actinoplanes palleronii NBRC 14916.</title>
        <authorList>
            <person name="Komaki H."/>
            <person name="Tamura T."/>
        </authorList>
    </citation>
    <scope>NUCLEOTIDE SEQUENCE [LARGE SCALE GENOMIC DNA]</scope>
    <source>
        <strain evidence="3 4">NBRC 14916</strain>
    </source>
</reference>
<evidence type="ECO:0000313" key="3">
    <source>
        <dbReference type="EMBL" id="GIE68084.1"/>
    </source>
</evidence>
<name>A0ABQ4BBS7_9ACTN</name>
<dbReference type="InterPro" id="IPR001647">
    <property type="entry name" value="HTH_TetR"/>
</dbReference>
<dbReference type="Gene3D" id="1.10.357.10">
    <property type="entry name" value="Tetracycline Repressor, domain 2"/>
    <property type="match status" value="1"/>
</dbReference>
<dbReference type="SUPFAM" id="SSF46689">
    <property type="entry name" value="Homeodomain-like"/>
    <property type="match status" value="1"/>
</dbReference>
<dbReference type="Pfam" id="PF00440">
    <property type="entry name" value="TetR_N"/>
    <property type="match status" value="1"/>
</dbReference>
<organism evidence="3 4">
    <name type="scientific">Actinoplanes palleronii</name>
    <dbReference type="NCBI Taxonomy" id="113570"/>
    <lineage>
        <taxon>Bacteria</taxon>
        <taxon>Bacillati</taxon>
        <taxon>Actinomycetota</taxon>
        <taxon>Actinomycetes</taxon>
        <taxon>Micromonosporales</taxon>
        <taxon>Micromonosporaceae</taxon>
        <taxon>Actinoplanes</taxon>
    </lineage>
</organism>
<dbReference type="EMBL" id="BOMS01000056">
    <property type="protein sequence ID" value="GIE68084.1"/>
    <property type="molecule type" value="Genomic_DNA"/>
</dbReference>
<feature type="domain" description="HTH tetR-type" evidence="2">
    <location>
        <begin position="11"/>
        <end position="58"/>
    </location>
</feature>
<gene>
    <name evidence="3" type="ORF">Apa02nite_041920</name>
</gene>
<evidence type="ECO:0000259" key="2">
    <source>
        <dbReference type="Pfam" id="PF00440"/>
    </source>
</evidence>
<sequence length="214" mass="23019">MNPAEPARTALLDAAERLFALAGIAQVSDRRVADEAGNTNHSAVRYYFGGRDGLLRALLLRHTTELDAPRAAMFAYSDSVLGDIRSLVMPTMTVLDQLPRPSWRARFLSQALNDPGIRALVAETTDAASATGLIRQSLCARLEHLDRAVVTARASLITRIMVTAAAEVETRAERDGQDPRWASVGDFLCDAIAGMLLAPITRPGDPNPLTAVAT</sequence>
<accession>A0ABQ4BBS7</accession>
<protein>
    <recommendedName>
        <fullName evidence="2">HTH tetR-type domain-containing protein</fullName>
    </recommendedName>
</protein>
<keyword evidence="1" id="KW-0238">DNA-binding</keyword>
<comment type="caution">
    <text evidence="3">The sequence shown here is derived from an EMBL/GenBank/DDBJ whole genome shotgun (WGS) entry which is preliminary data.</text>
</comment>
<dbReference type="RefSeq" id="WP_203826458.1">
    <property type="nucleotide sequence ID" value="NZ_BAAATY010000003.1"/>
</dbReference>
<keyword evidence="4" id="KW-1185">Reference proteome</keyword>
<dbReference type="Proteomes" id="UP000624709">
    <property type="component" value="Unassembled WGS sequence"/>
</dbReference>
<dbReference type="InterPro" id="IPR009057">
    <property type="entry name" value="Homeodomain-like_sf"/>
</dbReference>
<evidence type="ECO:0000313" key="4">
    <source>
        <dbReference type="Proteomes" id="UP000624709"/>
    </source>
</evidence>
<proteinExistence type="predicted"/>
<evidence type="ECO:0000256" key="1">
    <source>
        <dbReference type="ARBA" id="ARBA00023125"/>
    </source>
</evidence>